<dbReference type="Pfam" id="PF12276">
    <property type="entry name" value="DUF3617"/>
    <property type="match status" value="1"/>
</dbReference>
<evidence type="ECO:0000256" key="1">
    <source>
        <dbReference type="SAM" id="MobiDB-lite"/>
    </source>
</evidence>
<gene>
    <name evidence="3" type="ORF">ABC974_21005</name>
</gene>
<sequence>MNRLLAAAPLLLVLPAATSSLPIQPGKWQSIVTITDMQSPRMPRGVGAAMRAHPTTVTACVTAVQAANGPRAVLQGSNGKCRYTSFNATGGRLSSVMVCAFASGTMTVTSNGGYTATTMDVSGSSVSTGRMQMTSKTHTSARRLGGC</sequence>
<accession>A0ABU9Y8U0</accession>
<proteinExistence type="predicted"/>
<evidence type="ECO:0000313" key="4">
    <source>
        <dbReference type="Proteomes" id="UP001419910"/>
    </source>
</evidence>
<feature type="compositionally biased region" description="Polar residues" evidence="1">
    <location>
        <begin position="125"/>
        <end position="138"/>
    </location>
</feature>
<evidence type="ECO:0000256" key="2">
    <source>
        <dbReference type="SAM" id="SignalP"/>
    </source>
</evidence>
<feature type="signal peptide" evidence="2">
    <location>
        <begin position="1"/>
        <end position="19"/>
    </location>
</feature>
<evidence type="ECO:0000313" key="3">
    <source>
        <dbReference type="EMBL" id="MEN2792122.1"/>
    </source>
</evidence>
<reference evidence="3 4" key="1">
    <citation type="submission" date="2024-05" db="EMBL/GenBank/DDBJ databases">
        <authorList>
            <person name="Liu Q."/>
            <person name="Xin Y.-H."/>
        </authorList>
    </citation>
    <scope>NUCLEOTIDE SEQUENCE [LARGE SCALE GENOMIC DNA]</scope>
    <source>
        <strain evidence="3 4">CGMCC 1.10181</strain>
    </source>
</reference>
<comment type="caution">
    <text evidence="3">The sequence shown here is derived from an EMBL/GenBank/DDBJ whole genome shotgun (WGS) entry which is preliminary data.</text>
</comment>
<feature type="region of interest" description="Disordered" evidence="1">
    <location>
        <begin position="125"/>
        <end position="147"/>
    </location>
</feature>
<keyword evidence="2" id="KW-0732">Signal</keyword>
<keyword evidence="4" id="KW-1185">Reference proteome</keyword>
<feature type="chain" id="PRO_5046081663" evidence="2">
    <location>
        <begin position="20"/>
        <end position="147"/>
    </location>
</feature>
<dbReference type="Proteomes" id="UP001419910">
    <property type="component" value="Unassembled WGS sequence"/>
</dbReference>
<organism evidence="3 4">
    <name type="scientific">Sphingomonas oligophenolica</name>
    <dbReference type="NCBI Taxonomy" id="301154"/>
    <lineage>
        <taxon>Bacteria</taxon>
        <taxon>Pseudomonadati</taxon>
        <taxon>Pseudomonadota</taxon>
        <taxon>Alphaproteobacteria</taxon>
        <taxon>Sphingomonadales</taxon>
        <taxon>Sphingomonadaceae</taxon>
        <taxon>Sphingomonas</taxon>
    </lineage>
</organism>
<protein>
    <submittedName>
        <fullName evidence="3">DUF3617 domain-containing protein</fullName>
    </submittedName>
</protein>
<dbReference type="InterPro" id="IPR022061">
    <property type="entry name" value="DUF3617"/>
</dbReference>
<dbReference type="EMBL" id="JBDIME010000024">
    <property type="protein sequence ID" value="MEN2792122.1"/>
    <property type="molecule type" value="Genomic_DNA"/>
</dbReference>
<dbReference type="RefSeq" id="WP_343888159.1">
    <property type="nucleotide sequence ID" value="NZ_BAAAEH010000007.1"/>
</dbReference>
<name>A0ABU9Y8U0_9SPHN</name>